<sequence>MRRKPARRLLDRHRNPLPAGINCENTCFPMVSCYRFNVKIFGND</sequence>
<protein>
    <submittedName>
        <fullName evidence="1">Uncharacterized protein</fullName>
    </submittedName>
</protein>
<evidence type="ECO:0000313" key="1">
    <source>
        <dbReference type="EMBL" id="EUA91623.1"/>
    </source>
</evidence>
<organism evidence="1 2">
    <name type="scientific">Mycobacterium ulcerans str. Harvey</name>
    <dbReference type="NCBI Taxonomy" id="1299332"/>
    <lineage>
        <taxon>Bacteria</taxon>
        <taxon>Bacillati</taxon>
        <taxon>Actinomycetota</taxon>
        <taxon>Actinomycetes</taxon>
        <taxon>Mycobacteriales</taxon>
        <taxon>Mycobacteriaceae</taxon>
        <taxon>Mycobacterium</taxon>
        <taxon>Mycobacterium ulcerans group</taxon>
    </lineage>
</organism>
<keyword evidence="2" id="KW-1185">Reference proteome</keyword>
<name>A0ABP3AKA9_MYCUL</name>
<reference evidence="1 2" key="1">
    <citation type="submission" date="2014-01" db="EMBL/GenBank/DDBJ databases">
        <authorList>
            <person name="Dobos K."/>
            <person name="Lenaerts A."/>
            <person name="Ordway D."/>
            <person name="DeGroote M.A."/>
            <person name="Parker T."/>
            <person name="Sizemore C."/>
            <person name="Tallon L.J."/>
            <person name="Sadzewicz L.K."/>
            <person name="Sengamalay N."/>
            <person name="Fraser C.M."/>
            <person name="Hine E."/>
            <person name="Shefchek K.A."/>
            <person name="Das S.P."/>
            <person name="Tettelin H."/>
        </authorList>
    </citation>
    <scope>NUCLEOTIDE SEQUENCE [LARGE SCALE GENOMIC DNA]</scope>
    <source>
        <strain evidence="1 2">Harvey</strain>
    </source>
</reference>
<gene>
    <name evidence="1" type="ORF">I551_1952</name>
</gene>
<proteinExistence type="predicted"/>
<evidence type="ECO:0000313" key="2">
    <source>
        <dbReference type="Proteomes" id="UP000020681"/>
    </source>
</evidence>
<dbReference type="EMBL" id="JAOL01000087">
    <property type="protein sequence ID" value="EUA91623.1"/>
    <property type="molecule type" value="Genomic_DNA"/>
</dbReference>
<dbReference type="Proteomes" id="UP000020681">
    <property type="component" value="Unassembled WGS sequence"/>
</dbReference>
<comment type="caution">
    <text evidence="1">The sequence shown here is derived from an EMBL/GenBank/DDBJ whole genome shotgun (WGS) entry which is preliminary data.</text>
</comment>
<accession>A0ABP3AKA9</accession>